<evidence type="ECO:0000313" key="2">
    <source>
        <dbReference type="EMBL" id="RAU23263.1"/>
    </source>
</evidence>
<reference evidence="2 3" key="1">
    <citation type="submission" date="2017-11" db="EMBL/GenBank/DDBJ databases">
        <title>Draft genome sequence of magnetotactic bacterium Magnetospirillum kuznetsovii LBB-42.</title>
        <authorList>
            <person name="Grouzdev D.S."/>
            <person name="Rysina M.S."/>
            <person name="Baslerov R.V."/>
            <person name="Koziaeva V."/>
        </authorList>
    </citation>
    <scope>NUCLEOTIDE SEQUENCE [LARGE SCALE GENOMIC DNA]</scope>
    <source>
        <strain evidence="2 3">LBB-42</strain>
    </source>
</reference>
<dbReference type="Proteomes" id="UP000251075">
    <property type="component" value="Unassembled WGS sequence"/>
</dbReference>
<feature type="domain" description="SGNH hydrolase-type esterase" evidence="1">
    <location>
        <begin position="107"/>
        <end position="349"/>
    </location>
</feature>
<organism evidence="2 3">
    <name type="scientific">Paramagnetospirillum kuznetsovii</name>
    <dbReference type="NCBI Taxonomy" id="2053833"/>
    <lineage>
        <taxon>Bacteria</taxon>
        <taxon>Pseudomonadati</taxon>
        <taxon>Pseudomonadota</taxon>
        <taxon>Alphaproteobacteria</taxon>
        <taxon>Rhodospirillales</taxon>
        <taxon>Magnetospirillaceae</taxon>
        <taxon>Paramagnetospirillum</taxon>
    </lineage>
</organism>
<accession>A0A364P1S1</accession>
<gene>
    <name evidence="2" type="ORF">CU669_03690</name>
</gene>
<evidence type="ECO:0000259" key="1">
    <source>
        <dbReference type="Pfam" id="PF13472"/>
    </source>
</evidence>
<protein>
    <recommendedName>
        <fullName evidence="1">SGNH hydrolase-type esterase domain-containing protein</fullName>
    </recommendedName>
</protein>
<dbReference type="AlphaFoldDB" id="A0A364P1S1"/>
<dbReference type="PANTHER" id="PTHR30383:SF29">
    <property type="entry name" value="SGNH HYDROLASE-TYPE ESTERASE DOMAIN-CONTAINING PROTEIN"/>
    <property type="match status" value="1"/>
</dbReference>
<proteinExistence type="predicted"/>
<dbReference type="OrthoDB" id="7333037at2"/>
<dbReference type="Gene3D" id="3.40.50.1110">
    <property type="entry name" value="SGNH hydrolase"/>
    <property type="match status" value="1"/>
</dbReference>
<dbReference type="Pfam" id="PF13472">
    <property type="entry name" value="Lipase_GDSL_2"/>
    <property type="match status" value="1"/>
</dbReference>
<dbReference type="InterPro" id="IPR013830">
    <property type="entry name" value="SGNH_hydro"/>
</dbReference>
<name>A0A364P1S1_9PROT</name>
<sequence length="368" mass="40287">MSSVRSRSLAPSPPFGRAMTSLPIRRWAKIAAFNLGLLLAVAVAAELVFGAWLSSDPLDRIALPRDTRLTVSAKGLYPHGDTFTYRRNHWGFRGAELDPAKVDLVTLGGSTTNQMYLPEDQTWQAVLTDAFRQAGRPMVIANAGIDGQSSVGHLVALESWLAHVPGLKPKLVLAYVGLNDVHVGGNVVDQLKHSSRYKWFTQNSALFRLWQSALGALNARKARLNHESFDFASAVWTTQAAEPPESDLAPTDYARRLRLMAEKIRALGAEPIFVTQPRGDWRFRDGRGEGIVTPAGPNGVDQHRRLAAHNAAAMAVCGELRMTCLDMGSQWIFAEGDFYDVAHNTPQGAAKIGSMIFEGLKDHPLLGR</sequence>
<dbReference type="InterPro" id="IPR051532">
    <property type="entry name" value="Ester_Hydrolysis_Enzymes"/>
</dbReference>
<comment type="caution">
    <text evidence="2">The sequence shown here is derived from an EMBL/GenBank/DDBJ whole genome shotgun (WGS) entry which is preliminary data.</text>
</comment>
<evidence type="ECO:0000313" key="3">
    <source>
        <dbReference type="Proteomes" id="UP000251075"/>
    </source>
</evidence>
<dbReference type="EMBL" id="PGTO01000002">
    <property type="protein sequence ID" value="RAU23263.1"/>
    <property type="molecule type" value="Genomic_DNA"/>
</dbReference>
<dbReference type="InterPro" id="IPR036514">
    <property type="entry name" value="SGNH_hydro_sf"/>
</dbReference>
<dbReference type="GO" id="GO:0016788">
    <property type="term" value="F:hydrolase activity, acting on ester bonds"/>
    <property type="evidence" value="ECO:0007669"/>
    <property type="project" value="UniProtKB-ARBA"/>
</dbReference>
<dbReference type="SUPFAM" id="SSF52266">
    <property type="entry name" value="SGNH hydrolase"/>
    <property type="match status" value="1"/>
</dbReference>
<keyword evidence="3" id="KW-1185">Reference proteome</keyword>
<dbReference type="PANTHER" id="PTHR30383">
    <property type="entry name" value="THIOESTERASE 1/PROTEASE 1/LYSOPHOSPHOLIPASE L1"/>
    <property type="match status" value="1"/>
</dbReference>